<evidence type="ECO:0000256" key="1">
    <source>
        <dbReference type="SAM" id="Coils"/>
    </source>
</evidence>
<dbReference type="PROSITE" id="PS51784">
    <property type="entry name" value="EXOI_SH3"/>
    <property type="match status" value="1"/>
</dbReference>
<dbReference type="InterPro" id="IPR058561">
    <property type="entry name" value="Exonuc_1_C"/>
</dbReference>
<dbReference type="Gene3D" id="3.30.420.10">
    <property type="entry name" value="Ribonuclease H-like superfamily/Ribonuclease H"/>
    <property type="match status" value="1"/>
</dbReference>
<dbReference type="EMBL" id="UINC01005735">
    <property type="protein sequence ID" value="SVA23223.1"/>
    <property type="molecule type" value="Genomic_DNA"/>
</dbReference>
<dbReference type="GO" id="GO:0006281">
    <property type="term" value="P:DNA repair"/>
    <property type="evidence" value="ECO:0007669"/>
    <property type="project" value="UniProtKB-KW"/>
</dbReference>
<dbReference type="Gene3D" id="3.30.1520.20">
    <property type="entry name" value="Exonuclease ExoI, domain 2"/>
    <property type="match status" value="1"/>
</dbReference>
<keyword evidence="1" id="KW-0175">Coiled coil</keyword>
<dbReference type="GO" id="GO:0008310">
    <property type="term" value="F:single-stranded DNA 3'-5' DNA exonuclease activity"/>
    <property type="evidence" value="ECO:0007669"/>
    <property type="project" value="UniProtKB-EC"/>
</dbReference>
<gene>
    <name evidence="4" type="ORF">METZ01_LOCUS76077</name>
</gene>
<dbReference type="SUPFAM" id="SSF53098">
    <property type="entry name" value="Ribonuclease H-like"/>
    <property type="match status" value="1"/>
</dbReference>
<protein>
    <submittedName>
        <fullName evidence="4">Uncharacterized protein</fullName>
    </submittedName>
</protein>
<name>A0A381U9G9_9ZZZZ</name>
<dbReference type="GO" id="GO:0003677">
    <property type="term" value="F:DNA binding"/>
    <property type="evidence" value="ECO:0007669"/>
    <property type="project" value="UniProtKB-KW"/>
</dbReference>
<feature type="coiled-coil region" evidence="1">
    <location>
        <begin position="432"/>
        <end position="468"/>
    </location>
</feature>
<evidence type="ECO:0000259" key="3">
    <source>
        <dbReference type="PROSITE" id="PS51785"/>
    </source>
</evidence>
<feature type="non-terminal residue" evidence="4">
    <location>
        <position position="1"/>
    </location>
</feature>
<dbReference type="InterPro" id="IPR034747">
    <property type="entry name" value="EXOI_SH3"/>
</dbReference>
<dbReference type="InterPro" id="IPR012337">
    <property type="entry name" value="RNaseH-like_sf"/>
</dbReference>
<evidence type="ECO:0000259" key="2">
    <source>
        <dbReference type="PROSITE" id="PS51784"/>
    </source>
</evidence>
<dbReference type="GO" id="GO:0046872">
    <property type="term" value="F:metal ion binding"/>
    <property type="evidence" value="ECO:0007669"/>
    <property type="project" value="UniProtKB-KW"/>
</dbReference>
<dbReference type="InterPro" id="IPR013520">
    <property type="entry name" value="Ribonucl_H"/>
</dbReference>
<evidence type="ECO:0000313" key="4">
    <source>
        <dbReference type="EMBL" id="SVA23223.1"/>
    </source>
</evidence>
<dbReference type="InterPro" id="IPR038649">
    <property type="entry name" value="EXOI_SH3_sf"/>
</dbReference>
<accession>A0A381U9G9</accession>
<dbReference type="Pfam" id="PF26016">
    <property type="entry name" value="ExoI_C"/>
    <property type="match status" value="1"/>
</dbReference>
<dbReference type="Pfam" id="PF00929">
    <property type="entry name" value="RNase_T"/>
    <property type="match status" value="1"/>
</dbReference>
<feature type="domain" description="ExoI C-terminal" evidence="3">
    <location>
        <begin position="346"/>
        <end position="466"/>
    </location>
</feature>
<feature type="domain" description="ExoI SH3-like" evidence="2">
    <location>
        <begin position="202"/>
        <end position="342"/>
    </location>
</feature>
<dbReference type="AlphaFoldDB" id="A0A381U9G9"/>
<reference evidence="4" key="1">
    <citation type="submission" date="2018-05" db="EMBL/GenBank/DDBJ databases">
        <authorList>
            <person name="Lanie J.A."/>
            <person name="Ng W.-L."/>
            <person name="Kazmierczak K.M."/>
            <person name="Andrzejewski T.M."/>
            <person name="Davidsen T.M."/>
            <person name="Wayne K.J."/>
            <person name="Tettelin H."/>
            <person name="Glass J.I."/>
            <person name="Rusch D."/>
            <person name="Podicherti R."/>
            <person name="Tsui H.-C.T."/>
            <person name="Winkler M.E."/>
        </authorList>
    </citation>
    <scope>NUCLEOTIDE SEQUENCE</scope>
</reference>
<dbReference type="InterPro" id="IPR036397">
    <property type="entry name" value="RNaseH_sf"/>
</dbReference>
<dbReference type="PROSITE" id="PS51785">
    <property type="entry name" value="EXOI_C"/>
    <property type="match status" value="1"/>
</dbReference>
<organism evidence="4">
    <name type="scientific">marine metagenome</name>
    <dbReference type="NCBI Taxonomy" id="408172"/>
    <lineage>
        <taxon>unclassified sequences</taxon>
        <taxon>metagenomes</taxon>
        <taxon>ecological metagenomes</taxon>
    </lineage>
</organism>
<proteinExistence type="predicted"/>
<sequence>VTQLNADHCYIFTDTETTGLDINFSQILQVGSLLTDEDLVVEKEHSLFSKLLPWVVPSPEAFLVHRKTECLDEDSPTHYEMMCQLREDWLNWSINKNPVFITYNGHRFDEELFRRQFYWCLLPPYITNTGGATRLDLMYTFQLVANFFPNSLTVPMNEEKGISLKLTDWAEANKISSINAHDAVADCYLMVNLSRLIAEKAPEVWNSSLRGSSKDGNLRLIQSEPFAMIGEVIRKSRFTYPVTFCGQNNKMQNEVAVADLYFDPDTLNELSDSELLEQISNAGTAIRKVRINRSLPIMNALDIPSIHDSLDIPFEQLEERADKIRNNTKLQSRISELLTNNQIQYPPPKYVEQSVYSGFPSKEDELWMERFHSTPWEDRSKLIDGFEDSRYRELAGRLIFAHGAEGTSDQSLQRYNTFISQRLSDKGPWLNIDNTLSKIEEMLKKEEDEEKKNILHQLEKKLKKMANTI</sequence>
<dbReference type="Gene3D" id="1.20.1280.70">
    <property type="entry name" value="Exonuclease ExoI, domain 3"/>
    <property type="match status" value="1"/>
</dbReference>